<gene>
    <name evidence="8" type="ORF">P409_27325</name>
</gene>
<reference evidence="8 9" key="1">
    <citation type="submission" date="2014-01" db="EMBL/GenBank/DDBJ databases">
        <title>Genome sequence determination for a cystic fibrosis isolate, Inquilinus limosus.</title>
        <authorList>
            <person name="Pino M."/>
            <person name="Di Conza J."/>
            <person name="Gutkind G."/>
        </authorList>
    </citation>
    <scope>NUCLEOTIDE SEQUENCE [LARGE SCALE GENOMIC DNA]</scope>
    <source>
        <strain evidence="8 9">MP06</strain>
    </source>
</reference>
<organism evidence="8 9">
    <name type="scientific">Inquilinus limosus MP06</name>
    <dbReference type="NCBI Taxonomy" id="1398085"/>
    <lineage>
        <taxon>Bacteria</taxon>
        <taxon>Pseudomonadati</taxon>
        <taxon>Pseudomonadota</taxon>
        <taxon>Alphaproteobacteria</taxon>
        <taxon>Rhodospirillales</taxon>
        <taxon>Rhodospirillaceae</taxon>
        <taxon>Inquilinus</taxon>
    </lineage>
</organism>
<evidence type="ECO:0000256" key="5">
    <source>
        <dbReference type="ARBA" id="ARBA00023002"/>
    </source>
</evidence>
<dbReference type="SMART" id="SM00702">
    <property type="entry name" value="P4Hc"/>
    <property type="match status" value="1"/>
</dbReference>
<dbReference type="InterPro" id="IPR045054">
    <property type="entry name" value="P4HA-like"/>
</dbReference>
<feature type="domain" description="Fe2OG dioxygenase" evidence="7">
    <location>
        <begin position="76"/>
        <end position="175"/>
    </location>
</feature>
<dbReference type="GO" id="GO:0004656">
    <property type="term" value="F:procollagen-proline 4-dioxygenase activity"/>
    <property type="evidence" value="ECO:0007669"/>
    <property type="project" value="TreeGrafter"/>
</dbReference>
<dbReference type="EMBL" id="JANX01000517">
    <property type="protein sequence ID" value="KGM31414.1"/>
    <property type="molecule type" value="Genomic_DNA"/>
</dbReference>
<dbReference type="InterPro" id="IPR044862">
    <property type="entry name" value="Pro_4_hyd_alph_FE2OG_OXY"/>
</dbReference>
<evidence type="ECO:0000313" key="8">
    <source>
        <dbReference type="EMBL" id="KGM31414.1"/>
    </source>
</evidence>
<keyword evidence="3" id="KW-0847">Vitamin C</keyword>
<evidence type="ECO:0000256" key="4">
    <source>
        <dbReference type="ARBA" id="ARBA00022964"/>
    </source>
</evidence>
<keyword evidence="2" id="KW-0479">Metal-binding</keyword>
<protein>
    <recommendedName>
        <fullName evidence="7">Fe2OG dioxygenase domain-containing protein</fullName>
    </recommendedName>
</protein>
<accession>A0A0A0D093</accession>
<dbReference type="PANTHER" id="PTHR10869:SF236">
    <property type="entry name" value="PROLYL 4-HYDROXYLASE ALPHA SUBUNIT DOMAIN-CONTAINING PROTEIN"/>
    <property type="match status" value="1"/>
</dbReference>
<evidence type="ECO:0000256" key="3">
    <source>
        <dbReference type="ARBA" id="ARBA00022896"/>
    </source>
</evidence>
<dbReference type="Gene3D" id="2.60.120.620">
    <property type="entry name" value="q2cbj1_9rhob like domain"/>
    <property type="match status" value="1"/>
</dbReference>
<dbReference type="InterPro" id="IPR006620">
    <property type="entry name" value="Pro_4_hyd_alph"/>
</dbReference>
<evidence type="ECO:0000256" key="1">
    <source>
        <dbReference type="ARBA" id="ARBA00001961"/>
    </source>
</evidence>
<name>A0A0A0D093_9PROT</name>
<keyword evidence="4" id="KW-0223">Dioxygenase</keyword>
<evidence type="ECO:0000256" key="6">
    <source>
        <dbReference type="ARBA" id="ARBA00023004"/>
    </source>
</evidence>
<dbReference type="Pfam" id="PF13640">
    <property type="entry name" value="2OG-FeII_Oxy_3"/>
    <property type="match status" value="1"/>
</dbReference>
<keyword evidence="5" id="KW-0560">Oxidoreductase</keyword>
<evidence type="ECO:0000313" key="9">
    <source>
        <dbReference type="Proteomes" id="UP000029995"/>
    </source>
</evidence>
<comment type="caution">
    <text evidence="8">The sequence shown here is derived from an EMBL/GenBank/DDBJ whole genome shotgun (WGS) entry which is preliminary data.</text>
</comment>
<evidence type="ECO:0000259" key="7">
    <source>
        <dbReference type="PROSITE" id="PS51471"/>
    </source>
</evidence>
<comment type="cofactor">
    <cofactor evidence="1">
        <name>L-ascorbate</name>
        <dbReference type="ChEBI" id="CHEBI:38290"/>
    </cofactor>
</comment>
<dbReference type="GO" id="GO:0031418">
    <property type="term" value="F:L-ascorbic acid binding"/>
    <property type="evidence" value="ECO:0007669"/>
    <property type="project" value="UniProtKB-KW"/>
</dbReference>
<dbReference type="Proteomes" id="UP000029995">
    <property type="component" value="Unassembled WGS sequence"/>
</dbReference>
<evidence type="ECO:0000256" key="2">
    <source>
        <dbReference type="ARBA" id="ARBA00022723"/>
    </source>
</evidence>
<dbReference type="GO" id="GO:0005506">
    <property type="term" value="F:iron ion binding"/>
    <property type="evidence" value="ECO:0007669"/>
    <property type="project" value="InterPro"/>
</dbReference>
<dbReference type="AlphaFoldDB" id="A0A0A0D093"/>
<dbReference type="PROSITE" id="PS51471">
    <property type="entry name" value="FE2OG_OXY"/>
    <property type="match status" value="1"/>
</dbReference>
<dbReference type="PANTHER" id="PTHR10869">
    <property type="entry name" value="PROLYL 4-HYDROXYLASE ALPHA SUBUNIT"/>
    <property type="match status" value="1"/>
</dbReference>
<sequence>MYTIEACFSPAECRGWIDCAGDYEAATINTAKGAVRDVGLRNNSRAIRDDASLADKLWQRLRDHVPPFLDGRQAIGINERFRFYRYDPAQYFAGHVDGVFRRGNGDESRLTLIVYLNDDFTGGETAFAETVVTPSTGLALLFRHELFHEGQPVMAGVKHVLRSDVMYGPVGRLSP</sequence>
<proteinExistence type="predicted"/>
<dbReference type="InterPro" id="IPR005123">
    <property type="entry name" value="Oxoglu/Fe-dep_dioxygenase_dom"/>
</dbReference>
<keyword evidence="6" id="KW-0408">Iron</keyword>